<dbReference type="EMBL" id="BMAT01002865">
    <property type="protein sequence ID" value="GFS15759.1"/>
    <property type="molecule type" value="Genomic_DNA"/>
</dbReference>
<reference evidence="1 2" key="1">
    <citation type="journal article" date="2021" name="Elife">
        <title>Chloroplast acquisition without the gene transfer in kleptoplastic sea slugs, Plakobranchus ocellatus.</title>
        <authorList>
            <person name="Maeda T."/>
            <person name="Takahashi S."/>
            <person name="Yoshida T."/>
            <person name="Shimamura S."/>
            <person name="Takaki Y."/>
            <person name="Nagai Y."/>
            <person name="Toyoda A."/>
            <person name="Suzuki Y."/>
            <person name="Arimoto A."/>
            <person name="Ishii H."/>
            <person name="Satoh N."/>
            <person name="Nishiyama T."/>
            <person name="Hasebe M."/>
            <person name="Maruyama T."/>
            <person name="Minagawa J."/>
            <person name="Obokata J."/>
            <person name="Shigenobu S."/>
        </authorList>
    </citation>
    <scope>NUCLEOTIDE SEQUENCE [LARGE SCALE GENOMIC DNA]</scope>
</reference>
<comment type="caution">
    <text evidence="1">The sequence shown here is derived from an EMBL/GenBank/DDBJ whole genome shotgun (WGS) entry which is preliminary data.</text>
</comment>
<accession>A0AAV4J1E4</accession>
<keyword evidence="2" id="KW-1185">Reference proteome</keyword>
<proteinExistence type="predicted"/>
<evidence type="ECO:0000313" key="2">
    <source>
        <dbReference type="Proteomes" id="UP000762676"/>
    </source>
</evidence>
<dbReference type="Proteomes" id="UP000762676">
    <property type="component" value="Unassembled WGS sequence"/>
</dbReference>
<dbReference type="AlphaFoldDB" id="A0AAV4J1E4"/>
<gene>
    <name evidence="1" type="ORF">ElyMa_001456700</name>
</gene>
<protein>
    <submittedName>
        <fullName evidence="1">Uncharacterized protein</fullName>
    </submittedName>
</protein>
<evidence type="ECO:0000313" key="1">
    <source>
        <dbReference type="EMBL" id="GFS15759.1"/>
    </source>
</evidence>
<sequence>MQLTKPFIKLKGTLIKDVDSFIYLGSVVDLQSGTDADGKITIDKARAAVDRNAGWAVAGGHCPNRGLVQALSPERLAAPAAPTNWELPRLDIKMEHAT</sequence>
<organism evidence="1 2">
    <name type="scientific">Elysia marginata</name>
    <dbReference type="NCBI Taxonomy" id="1093978"/>
    <lineage>
        <taxon>Eukaryota</taxon>
        <taxon>Metazoa</taxon>
        <taxon>Spiralia</taxon>
        <taxon>Lophotrochozoa</taxon>
        <taxon>Mollusca</taxon>
        <taxon>Gastropoda</taxon>
        <taxon>Heterobranchia</taxon>
        <taxon>Euthyneura</taxon>
        <taxon>Panpulmonata</taxon>
        <taxon>Sacoglossa</taxon>
        <taxon>Placobranchoidea</taxon>
        <taxon>Plakobranchidae</taxon>
        <taxon>Elysia</taxon>
    </lineage>
</organism>
<name>A0AAV4J1E4_9GAST</name>